<proteinExistence type="predicted"/>
<name>A0AC60PM78_IXOPE</name>
<keyword evidence="2" id="KW-1185">Reference proteome</keyword>
<organism evidence="1 2">
    <name type="scientific">Ixodes persulcatus</name>
    <name type="common">Taiga tick</name>
    <dbReference type="NCBI Taxonomy" id="34615"/>
    <lineage>
        <taxon>Eukaryota</taxon>
        <taxon>Metazoa</taxon>
        <taxon>Ecdysozoa</taxon>
        <taxon>Arthropoda</taxon>
        <taxon>Chelicerata</taxon>
        <taxon>Arachnida</taxon>
        <taxon>Acari</taxon>
        <taxon>Parasitiformes</taxon>
        <taxon>Ixodida</taxon>
        <taxon>Ixodoidea</taxon>
        <taxon>Ixodidae</taxon>
        <taxon>Ixodinae</taxon>
        <taxon>Ixodes</taxon>
    </lineage>
</organism>
<protein>
    <submittedName>
        <fullName evidence="1">Uncharacterized protein</fullName>
    </submittedName>
</protein>
<evidence type="ECO:0000313" key="1">
    <source>
        <dbReference type="EMBL" id="KAG0422069.1"/>
    </source>
</evidence>
<accession>A0AC60PM78</accession>
<dbReference type="Proteomes" id="UP000805193">
    <property type="component" value="Unassembled WGS sequence"/>
</dbReference>
<evidence type="ECO:0000313" key="2">
    <source>
        <dbReference type="Proteomes" id="UP000805193"/>
    </source>
</evidence>
<dbReference type="EMBL" id="JABSTQ010010279">
    <property type="protein sequence ID" value="KAG0422069.1"/>
    <property type="molecule type" value="Genomic_DNA"/>
</dbReference>
<reference evidence="1 2" key="1">
    <citation type="journal article" date="2020" name="Cell">
        <title>Large-Scale Comparative Analyses of Tick Genomes Elucidate Their Genetic Diversity and Vector Capacities.</title>
        <authorList>
            <consortium name="Tick Genome and Microbiome Consortium (TIGMIC)"/>
            <person name="Jia N."/>
            <person name="Wang J."/>
            <person name="Shi W."/>
            <person name="Du L."/>
            <person name="Sun Y."/>
            <person name="Zhan W."/>
            <person name="Jiang J.F."/>
            <person name="Wang Q."/>
            <person name="Zhang B."/>
            <person name="Ji P."/>
            <person name="Bell-Sakyi L."/>
            <person name="Cui X.M."/>
            <person name="Yuan T.T."/>
            <person name="Jiang B.G."/>
            <person name="Yang W.F."/>
            <person name="Lam T.T."/>
            <person name="Chang Q.C."/>
            <person name="Ding S.J."/>
            <person name="Wang X.J."/>
            <person name="Zhu J.G."/>
            <person name="Ruan X.D."/>
            <person name="Zhao L."/>
            <person name="Wei J.T."/>
            <person name="Ye R.Z."/>
            <person name="Que T.C."/>
            <person name="Du C.H."/>
            <person name="Zhou Y.H."/>
            <person name="Cheng J.X."/>
            <person name="Dai P.F."/>
            <person name="Guo W.B."/>
            <person name="Han X.H."/>
            <person name="Huang E.J."/>
            <person name="Li L.F."/>
            <person name="Wei W."/>
            <person name="Gao Y.C."/>
            <person name="Liu J.Z."/>
            <person name="Shao H.Z."/>
            <person name="Wang X."/>
            <person name="Wang C.C."/>
            <person name="Yang T.C."/>
            <person name="Huo Q.B."/>
            <person name="Li W."/>
            <person name="Chen H.Y."/>
            <person name="Chen S.E."/>
            <person name="Zhou L.G."/>
            <person name="Ni X.B."/>
            <person name="Tian J.H."/>
            <person name="Sheng Y."/>
            <person name="Liu T."/>
            <person name="Pan Y.S."/>
            <person name="Xia L.Y."/>
            <person name="Li J."/>
            <person name="Zhao F."/>
            <person name="Cao W.C."/>
        </authorList>
    </citation>
    <scope>NUCLEOTIDE SEQUENCE [LARGE SCALE GENOMIC DNA]</scope>
    <source>
        <strain evidence="1">Iper-2018</strain>
    </source>
</reference>
<sequence length="184" mass="21371">MSRGTSVQKVREDEKLCLVKWKDNKSVLMMSSAFGIHPEGTCKRWSKEEHKKVDVARPAVVAQYNINMGGIDLMNRYISYYRISLRTKKWTIRLFARFLDMAVCNAWVQYLRDFELEDREGKKLSLIDFKVDVAETLIRANISREVRAERASSSATDGQRKTTKPVPIPNNDVRLDGYHHFQTI</sequence>
<gene>
    <name evidence="1" type="ORF">HPB47_002092</name>
</gene>
<comment type="caution">
    <text evidence="1">The sequence shown here is derived from an EMBL/GenBank/DDBJ whole genome shotgun (WGS) entry which is preliminary data.</text>
</comment>